<dbReference type="AlphaFoldDB" id="A0A1H7URR8"/>
<accession>A0A1H7URR8</accession>
<dbReference type="Proteomes" id="UP000199120">
    <property type="component" value="Unassembled WGS sequence"/>
</dbReference>
<dbReference type="EMBL" id="FOAJ01000020">
    <property type="protein sequence ID" value="SEL99506.1"/>
    <property type="molecule type" value="Genomic_DNA"/>
</dbReference>
<keyword evidence="2" id="KW-1185">Reference proteome</keyword>
<name>A0A1H7URR8_9BURK</name>
<dbReference type="STRING" id="416943.SAMN05445871_1159"/>
<dbReference type="InterPro" id="IPR021074">
    <property type="entry name" value="Formate_DH_dsu"/>
</dbReference>
<sequence length="81" mass="9073">MNPHNLIEMANRIGTFFESLPDREEALNGIADHIHRFWEPRMRRALLAALDSGAAHDAGISEIVETSLKRHRDALTPAETA</sequence>
<gene>
    <name evidence="1" type="ORF">SAMN05192542_12067</name>
</gene>
<proteinExistence type="predicted"/>
<dbReference type="Pfam" id="PF11390">
    <property type="entry name" value="FdsD"/>
    <property type="match status" value="1"/>
</dbReference>
<organism evidence="1 2">
    <name type="scientific">Paraburkholderia caballeronis</name>
    <dbReference type="NCBI Taxonomy" id="416943"/>
    <lineage>
        <taxon>Bacteria</taxon>
        <taxon>Pseudomonadati</taxon>
        <taxon>Pseudomonadota</taxon>
        <taxon>Betaproteobacteria</taxon>
        <taxon>Burkholderiales</taxon>
        <taxon>Burkholderiaceae</taxon>
        <taxon>Paraburkholderia</taxon>
    </lineage>
</organism>
<reference evidence="2" key="1">
    <citation type="submission" date="2016-10" db="EMBL/GenBank/DDBJ databases">
        <authorList>
            <person name="Varghese N."/>
            <person name="Submissions S."/>
        </authorList>
    </citation>
    <scope>NUCLEOTIDE SEQUENCE [LARGE SCALE GENOMIC DNA]</scope>
    <source>
        <strain evidence="2">LMG 26416</strain>
    </source>
</reference>
<evidence type="ECO:0000313" key="1">
    <source>
        <dbReference type="EMBL" id="SEL99506.1"/>
    </source>
</evidence>
<protein>
    <submittedName>
        <fullName evidence="1">Formate dehydrogenase delta subunit</fullName>
    </submittedName>
</protein>
<dbReference type="RefSeq" id="WP_090543020.1">
    <property type="nucleotide sequence ID" value="NZ_FNSR01000001.1"/>
</dbReference>
<dbReference type="OrthoDB" id="8527650at2"/>
<evidence type="ECO:0000313" key="2">
    <source>
        <dbReference type="Proteomes" id="UP000199120"/>
    </source>
</evidence>